<dbReference type="InterPro" id="IPR000531">
    <property type="entry name" value="Beta-barrel_TonB"/>
</dbReference>
<dbReference type="Pfam" id="PF07715">
    <property type="entry name" value="Plug"/>
    <property type="match status" value="1"/>
</dbReference>
<evidence type="ECO:0000313" key="17">
    <source>
        <dbReference type="Proteomes" id="UP000295793"/>
    </source>
</evidence>
<keyword evidence="9 11" id="KW-0472">Membrane</keyword>
<evidence type="ECO:0000256" key="13">
    <source>
        <dbReference type="SAM" id="SignalP"/>
    </source>
</evidence>
<evidence type="ECO:0000256" key="12">
    <source>
        <dbReference type="RuleBase" id="RU003357"/>
    </source>
</evidence>
<dbReference type="PROSITE" id="PS52016">
    <property type="entry name" value="TONB_DEPENDENT_REC_3"/>
    <property type="match status" value="1"/>
</dbReference>
<keyword evidence="2 11" id="KW-0813">Transport</keyword>
<dbReference type="GO" id="GO:0006826">
    <property type="term" value="P:iron ion transport"/>
    <property type="evidence" value="ECO:0007669"/>
    <property type="project" value="UniProtKB-KW"/>
</dbReference>
<accession>A0A4R3HT82</accession>
<keyword evidence="17" id="KW-1185">Reference proteome</keyword>
<dbReference type="RefSeq" id="WP_132703901.1">
    <property type="nucleotide sequence ID" value="NZ_SLZR01000025.1"/>
</dbReference>
<evidence type="ECO:0000256" key="4">
    <source>
        <dbReference type="ARBA" id="ARBA00022496"/>
    </source>
</evidence>
<dbReference type="OrthoDB" id="127311at2"/>
<evidence type="ECO:0000256" key="1">
    <source>
        <dbReference type="ARBA" id="ARBA00004571"/>
    </source>
</evidence>
<evidence type="ECO:0000259" key="15">
    <source>
        <dbReference type="Pfam" id="PF07715"/>
    </source>
</evidence>
<dbReference type="Pfam" id="PF00593">
    <property type="entry name" value="TonB_dep_Rec_b-barrel"/>
    <property type="match status" value="1"/>
</dbReference>
<dbReference type="AlphaFoldDB" id="A0A4R3HT82"/>
<keyword evidence="16" id="KW-0675">Receptor</keyword>
<dbReference type="PANTHER" id="PTHR32552:SF81">
    <property type="entry name" value="TONB-DEPENDENT OUTER MEMBRANE RECEPTOR"/>
    <property type="match status" value="1"/>
</dbReference>
<evidence type="ECO:0000256" key="3">
    <source>
        <dbReference type="ARBA" id="ARBA00022452"/>
    </source>
</evidence>
<comment type="subcellular location">
    <subcellularLocation>
        <location evidence="1 11">Cell outer membrane</location>
        <topology evidence="1 11">Multi-pass membrane protein</topology>
    </subcellularLocation>
</comment>
<comment type="similarity">
    <text evidence="11 12">Belongs to the TonB-dependent receptor family.</text>
</comment>
<organism evidence="16 17">
    <name type="scientific">Reinekea marinisedimentorum</name>
    <dbReference type="NCBI Taxonomy" id="230495"/>
    <lineage>
        <taxon>Bacteria</taxon>
        <taxon>Pseudomonadati</taxon>
        <taxon>Pseudomonadota</taxon>
        <taxon>Gammaproteobacteria</taxon>
        <taxon>Oceanospirillales</taxon>
        <taxon>Saccharospirillaceae</taxon>
        <taxon>Reinekea</taxon>
    </lineage>
</organism>
<dbReference type="GO" id="GO:0009279">
    <property type="term" value="C:cell outer membrane"/>
    <property type="evidence" value="ECO:0007669"/>
    <property type="project" value="UniProtKB-SubCell"/>
</dbReference>
<evidence type="ECO:0000256" key="11">
    <source>
        <dbReference type="PROSITE-ProRule" id="PRU01360"/>
    </source>
</evidence>
<feature type="chain" id="PRO_5020965255" evidence="13">
    <location>
        <begin position="30"/>
        <end position="695"/>
    </location>
</feature>
<evidence type="ECO:0000256" key="8">
    <source>
        <dbReference type="ARBA" id="ARBA00023077"/>
    </source>
</evidence>
<keyword evidence="4" id="KW-0410">Iron transport</keyword>
<keyword evidence="6" id="KW-0408">Iron</keyword>
<keyword evidence="8 12" id="KW-0798">TonB box</keyword>
<keyword evidence="5 11" id="KW-0812">Transmembrane</keyword>
<dbReference type="InterPro" id="IPR039426">
    <property type="entry name" value="TonB-dep_rcpt-like"/>
</dbReference>
<keyword evidence="7" id="KW-0406">Ion transport</keyword>
<feature type="domain" description="TonB-dependent receptor-like beta-barrel" evidence="14">
    <location>
        <begin position="261"/>
        <end position="663"/>
    </location>
</feature>
<feature type="signal peptide" evidence="13">
    <location>
        <begin position="1"/>
        <end position="29"/>
    </location>
</feature>
<keyword evidence="10 11" id="KW-0998">Cell outer membrane</keyword>
<evidence type="ECO:0000256" key="5">
    <source>
        <dbReference type="ARBA" id="ARBA00022692"/>
    </source>
</evidence>
<dbReference type="InterPro" id="IPR036942">
    <property type="entry name" value="Beta-barrel_TonB_sf"/>
</dbReference>
<evidence type="ECO:0000313" key="16">
    <source>
        <dbReference type="EMBL" id="TCS36406.1"/>
    </source>
</evidence>
<reference evidence="16 17" key="1">
    <citation type="submission" date="2019-03" db="EMBL/GenBank/DDBJ databases">
        <title>Genomic Encyclopedia of Archaeal and Bacterial Type Strains, Phase II (KMG-II): from individual species to whole genera.</title>
        <authorList>
            <person name="Goeker M."/>
        </authorList>
    </citation>
    <scope>NUCLEOTIDE SEQUENCE [LARGE SCALE GENOMIC DNA]</scope>
    <source>
        <strain evidence="16 17">DSM 15388</strain>
    </source>
</reference>
<dbReference type="PANTHER" id="PTHR32552">
    <property type="entry name" value="FERRICHROME IRON RECEPTOR-RELATED"/>
    <property type="match status" value="1"/>
</dbReference>
<comment type="caution">
    <text evidence="16">The sequence shown here is derived from an EMBL/GenBank/DDBJ whole genome shotgun (WGS) entry which is preliminary data.</text>
</comment>
<evidence type="ECO:0000256" key="6">
    <source>
        <dbReference type="ARBA" id="ARBA00023004"/>
    </source>
</evidence>
<dbReference type="SUPFAM" id="SSF56935">
    <property type="entry name" value="Porins"/>
    <property type="match status" value="1"/>
</dbReference>
<name>A0A4R3HT82_9GAMM</name>
<sequence>MPLTQFKRKALVVALVSQAGLTATNVAVANDSTEIETDTIVISGEKIERSLKEATTAVTVITEDQLQTTETQTINEIAASTPNVINGGFGAVSIRGVDGTGAATGGYAFYSGARARVSTIVDGVSQSWSGYNFTPSKSWDVKQVEVYRGPQSTTQGTNSIGGAMVVESNDPTYYQEAAIRLGTEVYENGNTLSNLAVMASGPLIEDELAFRLAVDGSTGESYITYEQAATELDDSPDLDNTTNLNLRSKLLWEPGFLPELSAKATVNYSSFDGSYLNWANDTDEDYSTQTFTVSSADRDYTRIQDSTVKSVAGDADYQLTDQISNSFQIVYAETDVEFNEYTSSRTVISDVDNVTVENRLNFRASDDSATAFVGVYLSNTETTQDIFSVIDVESDVTTAAVFGEASYQLLDELSLIAGLRYENESTDRMLDHASNTNYNFDESVSEDVLLPKIAAIYELTDNTVVSASVRKGYNAGGGAVNWASDTDNIGYYTYDSETVWAYEAALKTSIAGANVAVSAFINDYADYQAFVSEYDSSLDDTLQYIENVEDALTYGVELEGDKWLTDSTSLRASVGYTQTEVISDDDTIDGNELPNAPAFNTSVGVTQYFSDRFSVGADVVYVGEYYSDLDNTSDYKAGDYVTADIRANYVIGDFTLDAYVKNLTNEDIVYWDNGAIERVSVGQTRTIGFNATFRM</sequence>
<evidence type="ECO:0000256" key="10">
    <source>
        <dbReference type="ARBA" id="ARBA00023237"/>
    </source>
</evidence>
<dbReference type="EMBL" id="SLZR01000025">
    <property type="protein sequence ID" value="TCS36406.1"/>
    <property type="molecule type" value="Genomic_DNA"/>
</dbReference>
<dbReference type="Gene3D" id="2.40.170.20">
    <property type="entry name" value="TonB-dependent receptor, beta-barrel domain"/>
    <property type="match status" value="1"/>
</dbReference>
<evidence type="ECO:0000256" key="7">
    <source>
        <dbReference type="ARBA" id="ARBA00023065"/>
    </source>
</evidence>
<evidence type="ECO:0000256" key="2">
    <source>
        <dbReference type="ARBA" id="ARBA00022448"/>
    </source>
</evidence>
<gene>
    <name evidence="16" type="ORF">BCF53_12528</name>
</gene>
<keyword evidence="13" id="KW-0732">Signal</keyword>
<dbReference type="InterPro" id="IPR012910">
    <property type="entry name" value="Plug_dom"/>
</dbReference>
<evidence type="ECO:0000259" key="14">
    <source>
        <dbReference type="Pfam" id="PF00593"/>
    </source>
</evidence>
<proteinExistence type="inferred from homology"/>
<dbReference type="Proteomes" id="UP000295793">
    <property type="component" value="Unassembled WGS sequence"/>
</dbReference>
<keyword evidence="3 11" id="KW-1134">Transmembrane beta strand</keyword>
<feature type="domain" description="TonB-dependent receptor plug" evidence="15">
    <location>
        <begin position="51"/>
        <end position="163"/>
    </location>
</feature>
<evidence type="ECO:0000256" key="9">
    <source>
        <dbReference type="ARBA" id="ARBA00023136"/>
    </source>
</evidence>
<protein>
    <submittedName>
        <fullName evidence="16">Outer membrane receptor for ferrienterochelin and colicin</fullName>
    </submittedName>
</protein>